<gene>
    <name evidence="5" type="ORF">EVEC_LOCUS3386</name>
</gene>
<dbReference type="InterPro" id="IPR036880">
    <property type="entry name" value="Kunitz_BPTI_sf"/>
</dbReference>
<feature type="domain" description="BPTI/Kunitz inhibitor" evidence="4">
    <location>
        <begin position="180"/>
        <end position="237"/>
    </location>
</feature>
<organism evidence="7">
    <name type="scientific">Enterobius vermicularis</name>
    <name type="common">Human pinworm</name>
    <dbReference type="NCBI Taxonomy" id="51028"/>
    <lineage>
        <taxon>Eukaryota</taxon>
        <taxon>Metazoa</taxon>
        <taxon>Ecdysozoa</taxon>
        <taxon>Nematoda</taxon>
        <taxon>Chromadorea</taxon>
        <taxon>Rhabditida</taxon>
        <taxon>Spirurina</taxon>
        <taxon>Oxyuridomorpha</taxon>
        <taxon>Oxyuroidea</taxon>
        <taxon>Oxyuridae</taxon>
        <taxon>Enterobius</taxon>
    </lineage>
</organism>
<reference evidence="5 6" key="2">
    <citation type="submission" date="2018-10" db="EMBL/GenBank/DDBJ databases">
        <authorList>
            <consortium name="Pathogen Informatics"/>
        </authorList>
    </citation>
    <scope>NUCLEOTIDE SEQUENCE [LARGE SCALE GENOMIC DNA]</scope>
</reference>
<feature type="domain" description="BPTI/Kunitz inhibitor" evidence="4">
    <location>
        <begin position="17"/>
        <end position="73"/>
    </location>
</feature>
<dbReference type="InterPro" id="IPR020901">
    <property type="entry name" value="Prtase_inh_Kunz-CS"/>
</dbReference>
<feature type="domain" description="BPTI/Kunitz inhibitor" evidence="4">
    <location>
        <begin position="585"/>
        <end position="639"/>
    </location>
</feature>
<accession>A0A0N4V160</accession>
<dbReference type="InterPro" id="IPR050098">
    <property type="entry name" value="TFPI/VKTCI-like"/>
</dbReference>
<dbReference type="STRING" id="51028.A0A0N4V160"/>
<name>A0A0N4V160_ENTVE</name>
<feature type="domain" description="BPTI/Kunitz inhibitor" evidence="4">
    <location>
        <begin position="85"/>
        <end position="141"/>
    </location>
</feature>
<feature type="domain" description="BPTI/Kunitz inhibitor" evidence="4">
    <location>
        <begin position="383"/>
        <end position="440"/>
    </location>
</feature>
<keyword evidence="6" id="KW-1185">Reference proteome</keyword>
<dbReference type="Proteomes" id="UP000274131">
    <property type="component" value="Unassembled WGS sequence"/>
</dbReference>
<dbReference type="EMBL" id="UXUI01007582">
    <property type="protein sequence ID" value="VDD88243.1"/>
    <property type="molecule type" value="Genomic_DNA"/>
</dbReference>
<dbReference type="WBParaSite" id="EVEC_0000367801-mRNA-1">
    <property type="protein sequence ID" value="EVEC_0000367801-mRNA-1"/>
    <property type="gene ID" value="EVEC_0000367801"/>
</dbReference>
<dbReference type="GO" id="GO:0004867">
    <property type="term" value="F:serine-type endopeptidase inhibitor activity"/>
    <property type="evidence" value="ECO:0007669"/>
    <property type="project" value="UniProtKB-KW"/>
</dbReference>
<evidence type="ECO:0000313" key="6">
    <source>
        <dbReference type="Proteomes" id="UP000274131"/>
    </source>
</evidence>
<sequence>IPNRKRKLILNRIADECLEPFDDGLKRACDGGKWQPRYFYDRYDRECKLFWYDGCPSTSRNNFDDPASCKWKCEGKHSNPRSRSCMDVFDTAYLKKCWSGPYEKRYFFNHEKKQCELFYYGGCMSTSKNIFLSYDECEDLCETPSYELFTLKFIISIYKCIKFDSTKINDICFIFFPGACYQPFDFKYEESCSSDGSYKIQYYYDQNAKQCRMFWFGNCKRDSENIFPTLATCQWICERRILNDIPKKCIDKFDRHYADSCGQSVWKEKWYFDHALGLCTPFWHDGCTSDSQNIFDDLETCLWLCEKPGELRTPDDKYKCVEDKSVGDCDEKYPAFFYNKDTQRCEPFAYSGCGGNNNRFLTVQQCESTCGNFKYLSEPEFGCHLPLATGHGKNERGCQQFAGFRYYYNKHYERCGKFWYFGCGGNSNRFSSYSLCERICQRTITVLTETKQKEPSVCFLPTDFGMCLEGVSNGSVRWSYDSVSKHCRSFNYSGCGGNENRFATEQGCNKLCRGLIKPLSNQCAHYPDWGPCNQLRYMWFYNMSSGACEEFLYGGCDGNPNRFSTFKDCQRKSRNVTLPATTDVCLEPMDRGRGCPNTLHLETRWYYDVATNSCIGYHSEGCGTSGNDFKSERQCKEKLVKILKISLVLLDWIRSPEQTPMKMHQVLVGDKKSYFKTKSQWVHYGQCLGYSNKKFIPLLKNQQVKAYTNKEEKCEVLRPWLKGLHLYSSFFTVQRKPLTATSGHHRVQYPNETIASLIVFPLNDCRRIC</sequence>
<evidence type="ECO:0000256" key="2">
    <source>
        <dbReference type="ARBA" id="ARBA00022900"/>
    </source>
</evidence>
<reference evidence="7" key="1">
    <citation type="submission" date="2017-02" db="UniProtKB">
        <authorList>
            <consortium name="WormBaseParasite"/>
        </authorList>
    </citation>
    <scope>IDENTIFICATION</scope>
</reference>
<dbReference type="PRINTS" id="PR00759">
    <property type="entry name" value="BASICPTASE"/>
</dbReference>
<dbReference type="SMART" id="SM00131">
    <property type="entry name" value="KU"/>
    <property type="match status" value="9"/>
</dbReference>
<dbReference type="PANTHER" id="PTHR10083">
    <property type="entry name" value="KUNITZ-TYPE PROTEASE INHIBITOR-RELATED"/>
    <property type="match status" value="1"/>
</dbReference>
<evidence type="ECO:0000259" key="4">
    <source>
        <dbReference type="PROSITE" id="PS50279"/>
    </source>
</evidence>
<dbReference type="Pfam" id="PF00014">
    <property type="entry name" value="Kunitz_BPTI"/>
    <property type="match status" value="9"/>
</dbReference>
<dbReference type="PROSITE" id="PS00280">
    <property type="entry name" value="BPTI_KUNITZ_1"/>
    <property type="match status" value="4"/>
</dbReference>
<keyword evidence="3" id="KW-1015">Disulfide bond</keyword>
<feature type="domain" description="BPTI/Kunitz inhibitor" evidence="4">
    <location>
        <begin position="320"/>
        <end position="370"/>
    </location>
</feature>
<dbReference type="PROSITE" id="PS50279">
    <property type="entry name" value="BPTI_KUNITZ_2"/>
    <property type="match status" value="9"/>
</dbReference>
<dbReference type="OrthoDB" id="4473401at2759"/>
<proteinExistence type="predicted"/>
<dbReference type="InterPro" id="IPR002223">
    <property type="entry name" value="Kunitz_BPTI"/>
</dbReference>
<evidence type="ECO:0000256" key="1">
    <source>
        <dbReference type="ARBA" id="ARBA00022690"/>
    </source>
</evidence>
<dbReference type="PANTHER" id="PTHR10083:SF374">
    <property type="entry name" value="BPTI_KUNITZ INHIBITOR DOMAIN-CONTAINING PROTEIN"/>
    <property type="match status" value="1"/>
</dbReference>
<feature type="domain" description="BPTI/Kunitz inhibitor" evidence="4">
    <location>
        <begin position="523"/>
        <end position="573"/>
    </location>
</feature>
<evidence type="ECO:0000313" key="7">
    <source>
        <dbReference type="WBParaSite" id="EVEC_0000367801-mRNA-1"/>
    </source>
</evidence>
<dbReference type="CDD" id="cd00109">
    <property type="entry name" value="Kunitz-type"/>
    <property type="match status" value="6"/>
</dbReference>
<protein>
    <submittedName>
        <fullName evidence="7">Kunitz/Bovine pancreatic trypsin inhibitor domain protein</fullName>
    </submittedName>
</protein>
<evidence type="ECO:0000256" key="3">
    <source>
        <dbReference type="ARBA" id="ARBA00023157"/>
    </source>
</evidence>
<feature type="domain" description="BPTI/Kunitz inhibitor" evidence="4">
    <location>
        <begin position="249"/>
        <end position="305"/>
    </location>
</feature>
<evidence type="ECO:0000313" key="5">
    <source>
        <dbReference type="EMBL" id="VDD88243.1"/>
    </source>
</evidence>
<feature type="domain" description="BPTI/Kunitz inhibitor" evidence="4">
    <location>
        <begin position="458"/>
        <end position="512"/>
    </location>
</feature>
<keyword evidence="2" id="KW-0722">Serine protease inhibitor</keyword>
<keyword evidence="1" id="KW-0646">Protease inhibitor</keyword>
<dbReference type="SUPFAM" id="SSF57362">
    <property type="entry name" value="BPTI-like"/>
    <property type="match status" value="9"/>
</dbReference>
<dbReference type="AlphaFoldDB" id="A0A0N4V160"/>
<dbReference type="Gene3D" id="4.10.410.10">
    <property type="entry name" value="Pancreatic trypsin inhibitor Kunitz domain"/>
    <property type="match status" value="9"/>
</dbReference>